<name>A0AA37RU99_9GAMM</name>
<dbReference type="GO" id="GO:0044780">
    <property type="term" value="P:bacterial-type flagellum assembly"/>
    <property type="evidence" value="ECO:0007669"/>
    <property type="project" value="InterPro"/>
</dbReference>
<gene>
    <name evidence="6" type="primary">fliS</name>
    <name evidence="6" type="ORF">GCM10007895_02850</name>
</gene>
<dbReference type="AlphaFoldDB" id="A0AA37RU99"/>
<dbReference type="SUPFAM" id="SSF101116">
    <property type="entry name" value="Flagellar export chaperone FliS"/>
    <property type="match status" value="1"/>
</dbReference>
<comment type="similarity">
    <text evidence="2">Belongs to the FliS family.</text>
</comment>
<evidence type="ECO:0000313" key="6">
    <source>
        <dbReference type="EMBL" id="GLP94979.1"/>
    </source>
</evidence>
<proteinExistence type="inferred from homology"/>
<dbReference type="GO" id="GO:0005829">
    <property type="term" value="C:cytosol"/>
    <property type="evidence" value="ECO:0007669"/>
    <property type="project" value="UniProtKB-SubCell"/>
</dbReference>
<protein>
    <submittedName>
        <fullName evidence="6">Flagellar protein FliS</fullName>
    </submittedName>
</protein>
<dbReference type="Proteomes" id="UP001161422">
    <property type="component" value="Unassembled WGS sequence"/>
</dbReference>
<organism evidence="6 7">
    <name type="scientific">Paraferrimonas sedimenticola</name>
    <dbReference type="NCBI Taxonomy" id="375674"/>
    <lineage>
        <taxon>Bacteria</taxon>
        <taxon>Pseudomonadati</taxon>
        <taxon>Pseudomonadota</taxon>
        <taxon>Gammaproteobacteria</taxon>
        <taxon>Alteromonadales</taxon>
        <taxon>Ferrimonadaceae</taxon>
        <taxon>Paraferrimonas</taxon>
    </lineage>
</organism>
<dbReference type="PIRSF" id="PIRSF039090">
    <property type="entry name" value="Flis"/>
    <property type="match status" value="1"/>
</dbReference>
<keyword evidence="6" id="KW-0966">Cell projection</keyword>
<comment type="subcellular location">
    <subcellularLocation>
        <location evidence="1">Cytoplasm</location>
        <location evidence="1">Cytosol</location>
    </subcellularLocation>
</comment>
<reference evidence="6" key="1">
    <citation type="journal article" date="2014" name="Int. J. Syst. Evol. Microbiol.">
        <title>Complete genome sequence of Corynebacterium casei LMG S-19264T (=DSM 44701T), isolated from a smear-ripened cheese.</title>
        <authorList>
            <consortium name="US DOE Joint Genome Institute (JGI-PGF)"/>
            <person name="Walter F."/>
            <person name="Albersmeier A."/>
            <person name="Kalinowski J."/>
            <person name="Ruckert C."/>
        </authorList>
    </citation>
    <scope>NUCLEOTIDE SEQUENCE</scope>
    <source>
        <strain evidence="6">NBRC 101628</strain>
    </source>
</reference>
<keyword evidence="7" id="KW-1185">Reference proteome</keyword>
<keyword evidence="4" id="KW-1005">Bacterial flagellum biogenesis</keyword>
<dbReference type="NCBIfam" id="TIGR00208">
    <property type="entry name" value="fliS"/>
    <property type="match status" value="1"/>
</dbReference>
<keyword evidence="6" id="KW-0969">Cilium</keyword>
<dbReference type="EMBL" id="BSNC01000001">
    <property type="protein sequence ID" value="GLP94979.1"/>
    <property type="molecule type" value="Genomic_DNA"/>
</dbReference>
<keyword evidence="5" id="KW-0143">Chaperone</keyword>
<dbReference type="InterPro" id="IPR003713">
    <property type="entry name" value="FliS"/>
</dbReference>
<dbReference type="Gene3D" id="1.20.120.340">
    <property type="entry name" value="Flagellar protein FliS"/>
    <property type="match status" value="1"/>
</dbReference>
<keyword evidence="3" id="KW-0963">Cytoplasm</keyword>
<evidence type="ECO:0000313" key="7">
    <source>
        <dbReference type="Proteomes" id="UP001161422"/>
    </source>
</evidence>
<evidence type="ECO:0000256" key="5">
    <source>
        <dbReference type="ARBA" id="ARBA00023186"/>
    </source>
</evidence>
<dbReference type="CDD" id="cd16098">
    <property type="entry name" value="FliS"/>
    <property type="match status" value="1"/>
</dbReference>
<sequence length="125" mass="13889">MQAYRKVDIESQVAAASPHRLVQMLFNGALERLARTRYAMEQNDMALKGEQLNKAQGIISGLRGSLDMEQGGEISQNLDALYDYMTRQLAAANMANDVNIIDEISGLLREVKAGWDAIPADMHHK</sequence>
<dbReference type="PANTHER" id="PTHR34773:SF1">
    <property type="entry name" value="FLAGELLAR SECRETION CHAPERONE FLIS"/>
    <property type="match status" value="1"/>
</dbReference>
<keyword evidence="6" id="KW-0282">Flagellum</keyword>
<dbReference type="PANTHER" id="PTHR34773">
    <property type="entry name" value="FLAGELLAR SECRETION CHAPERONE FLIS"/>
    <property type="match status" value="1"/>
</dbReference>
<comment type="caution">
    <text evidence="6">The sequence shown here is derived from an EMBL/GenBank/DDBJ whole genome shotgun (WGS) entry which is preliminary data.</text>
</comment>
<dbReference type="InterPro" id="IPR036584">
    <property type="entry name" value="FliS_sf"/>
</dbReference>
<dbReference type="Pfam" id="PF02561">
    <property type="entry name" value="FliS"/>
    <property type="match status" value="1"/>
</dbReference>
<evidence type="ECO:0000256" key="1">
    <source>
        <dbReference type="ARBA" id="ARBA00004514"/>
    </source>
</evidence>
<evidence type="ECO:0000256" key="3">
    <source>
        <dbReference type="ARBA" id="ARBA00022490"/>
    </source>
</evidence>
<evidence type="ECO:0000256" key="4">
    <source>
        <dbReference type="ARBA" id="ARBA00022795"/>
    </source>
</evidence>
<reference evidence="6" key="2">
    <citation type="submission" date="2023-01" db="EMBL/GenBank/DDBJ databases">
        <title>Draft genome sequence of Paraferrimonas sedimenticola strain NBRC 101628.</title>
        <authorList>
            <person name="Sun Q."/>
            <person name="Mori K."/>
        </authorList>
    </citation>
    <scope>NUCLEOTIDE SEQUENCE</scope>
    <source>
        <strain evidence="6">NBRC 101628</strain>
    </source>
</reference>
<dbReference type="GO" id="GO:0071973">
    <property type="term" value="P:bacterial-type flagellum-dependent cell motility"/>
    <property type="evidence" value="ECO:0007669"/>
    <property type="project" value="TreeGrafter"/>
</dbReference>
<evidence type="ECO:0000256" key="2">
    <source>
        <dbReference type="ARBA" id="ARBA00008787"/>
    </source>
</evidence>
<accession>A0AA37RU99</accession>